<dbReference type="PANTHER" id="PTHR10763:SF26">
    <property type="entry name" value="CELL DIVISION CONTROL PROTEIN 6 HOMOLOG"/>
    <property type="match status" value="1"/>
</dbReference>
<dbReference type="InterPro" id="IPR049945">
    <property type="entry name" value="AAA_22"/>
</dbReference>
<reference evidence="5" key="1">
    <citation type="journal article" date="2016" name="Proc. Natl. Acad. Sci. U.S.A.">
        <title>Comparative genomics of biotechnologically important yeasts.</title>
        <authorList>
            <person name="Riley R."/>
            <person name="Haridas S."/>
            <person name="Wolfe K.H."/>
            <person name="Lopes M.R."/>
            <person name="Hittinger C.T."/>
            <person name="Goeker M."/>
            <person name="Salamov A.A."/>
            <person name="Wisecaver J.H."/>
            <person name="Long T.M."/>
            <person name="Calvey C.H."/>
            <person name="Aerts A.L."/>
            <person name="Barry K.W."/>
            <person name="Choi C."/>
            <person name="Clum A."/>
            <person name="Coughlan A.Y."/>
            <person name="Deshpande S."/>
            <person name="Douglass A.P."/>
            <person name="Hanson S.J."/>
            <person name="Klenk H.-P."/>
            <person name="LaButti K.M."/>
            <person name="Lapidus A."/>
            <person name="Lindquist E.A."/>
            <person name="Lipzen A.M."/>
            <person name="Meier-Kolthoff J.P."/>
            <person name="Ohm R.A."/>
            <person name="Otillar R.P."/>
            <person name="Pangilinan J.L."/>
            <person name="Peng Y."/>
            <person name="Rokas A."/>
            <person name="Rosa C.A."/>
            <person name="Scheuner C."/>
            <person name="Sibirny A.A."/>
            <person name="Slot J.C."/>
            <person name="Stielow J.B."/>
            <person name="Sun H."/>
            <person name="Kurtzman C.P."/>
            <person name="Blackwell M."/>
            <person name="Grigoriev I.V."/>
            <person name="Jeffries T.W."/>
        </authorList>
    </citation>
    <scope>NUCLEOTIDE SEQUENCE [LARGE SCALE GENOMIC DNA]</scope>
    <source>
        <strain evidence="5">NRRL Y-1626</strain>
    </source>
</reference>
<sequence length="799" mass="92763">MDFDDEISSIPLFDNILTNSEGNVDPRQLLRTPRKSPTKINRLQDIGKLDTFSYSTPSKLKDDETSEVTTPKSSLKSYASQTNLDRSSKSNSPEKILFSYNKLLNESKDYESINSPKKKISPARKLSFSPFSPSSKSTSTSSISSSPSKGGTFMERRQMLLNKKRMPQKSKSEVSLNNNDNNYRNSFPTTPVKKDKVLKKLDFFSSPTTNDSLKTSPKRKIHEIKRFDHMLTPQSLQKHTSNVKEEKDDDDHEGSPKKKQKSPSKNINENGKKKLIFEDNDDEEEIETKVKNKNLISKETIDHIMFKQHMIMKHEFGVGLNANKFDPKFDSPHLISRDDEYQFMINHLQNKLSRNESFVADCLVIVGPPGTGKSKQIWQLLQYHYLKELLEFKPTKDVNRENGNFKKVYCSLINCMAYLTVGQILETISNSLTLKAKTIFKFNDLTSFDMFLKKTDLTIVLIMDEMDKFVHKHKDDLYKLIDLARKYQNFIIVSITNSFEIGNISSDFKLNQLLVKPYSTQQISDIITKKLEKVKEKMVLSIKEELPSFDSENLSNMQLIQKSSLMLICKKFGTQSGDLRDVTNFIYQILEIRESKALMQENINMISKQGEKEVALDQQAETVYHQLKNNKEMSEYILNHWSLKPIDSKTVIDVFKLSSDNFNIQKLLNKLNIWQQLILLILCKLIHAEQEKQLFSKEIQDIQQFNGILYHESYSCYLKFMKTMKIEFSKKGNSYSLLLENDVSNNEFIKIIELLEANGIINKYKFKKDFYLLIRYDYETIYQLLNHNSLLKDCIDFNV</sequence>
<evidence type="ECO:0000256" key="1">
    <source>
        <dbReference type="ARBA" id="ARBA00006184"/>
    </source>
</evidence>
<feature type="region of interest" description="Disordered" evidence="2">
    <location>
        <begin position="109"/>
        <end position="191"/>
    </location>
</feature>
<dbReference type="GO" id="GO:0033314">
    <property type="term" value="P:mitotic DNA replication checkpoint signaling"/>
    <property type="evidence" value="ECO:0007669"/>
    <property type="project" value="TreeGrafter"/>
</dbReference>
<proteinExistence type="inferred from homology"/>
<feature type="region of interest" description="Disordered" evidence="2">
    <location>
        <begin position="225"/>
        <end position="283"/>
    </location>
</feature>
<dbReference type="GO" id="GO:0006270">
    <property type="term" value="P:DNA replication initiation"/>
    <property type="evidence" value="ECO:0007669"/>
    <property type="project" value="TreeGrafter"/>
</dbReference>
<dbReference type="Pfam" id="PF13401">
    <property type="entry name" value="AAA_22"/>
    <property type="match status" value="1"/>
</dbReference>
<comment type="caution">
    <text evidence="4">The sequence shown here is derived from an EMBL/GenBank/DDBJ whole genome shotgun (WGS) entry which is preliminary data.</text>
</comment>
<evidence type="ECO:0000259" key="3">
    <source>
        <dbReference type="Pfam" id="PF13401"/>
    </source>
</evidence>
<organism evidence="4 5">
    <name type="scientific">Hanseniaspora valbyensis NRRL Y-1626</name>
    <dbReference type="NCBI Taxonomy" id="766949"/>
    <lineage>
        <taxon>Eukaryota</taxon>
        <taxon>Fungi</taxon>
        <taxon>Dikarya</taxon>
        <taxon>Ascomycota</taxon>
        <taxon>Saccharomycotina</taxon>
        <taxon>Saccharomycetes</taxon>
        <taxon>Saccharomycodales</taxon>
        <taxon>Saccharomycodaceae</taxon>
        <taxon>Hanseniaspora</taxon>
    </lineage>
</organism>
<dbReference type="AlphaFoldDB" id="A0A1B7TIW0"/>
<feature type="compositionally biased region" description="Low complexity" evidence="2">
    <location>
        <begin position="127"/>
        <end position="149"/>
    </location>
</feature>
<feature type="compositionally biased region" description="Low complexity" evidence="2">
    <location>
        <begin position="177"/>
        <end position="191"/>
    </location>
</feature>
<protein>
    <recommendedName>
        <fullName evidence="3">ORC1/DEAH AAA+ ATPase domain-containing protein</fullName>
    </recommendedName>
</protein>
<dbReference type="InterPro" id="IPR050311">
    <property type="entry name" value="ORC1/CDC6"/>
</dbReference>
<dbReference type="GO" id="GO:0003688">
    <property type="term" value="F:DNA replication origin binding"/>
    <property type="evidence" value="ECO:0007669"/>
    <property type="project" value="TreeGrafter"/>
</dbReference>
<comment type="similarity">
    <text evidence="1">Belongs to the CDC6/cdc18 family.</text>
</comment>
<dbReference type="InterPro" id="IPR027417">
    <property type="entry name" value="P-loop_NTPase"/>
</dbReference>
<evidence type="ECO:0000313" key="4">
    <source>
        <dbReference type="EMBL" id="OBA28692.1"/>
    </source>
</evidence>
<name>A0A1B7TIW0_9ASCO</name>
<dbReference type="Gene3D" id="3.40.50.300">
    <property type="entry name" value="P-loop containing nucleotide triphosphate hydrolases"/>
    <property type="match status" value="1"/>
</dbReference>
<dbReference type="SUPFAM" id="SSF52540">
    <property type="entry name" value="P-loop containing nucleoside triphosphate hydrolases"/>
    <property type="match status" value="1"/>
</dbReference>
<gene>
    <name evidence="4" type="ORF">HANVADRAFT_51163</name>
</gene>
<evidence type="ECO:0000313" key="5">
    <source>
        <dbReference type="Proteomes" id="UP000092321"/>
    </source>
</evidence>
<keyword evidence="5" id="KW-1185">Reference proteome</keyword>
<dbReference type="Proteomes" id="UP000092321">
    <property type="component" value="Unassembled WGS sequence"/>
</dbReference>
<dbReference type="OrthoDB" id="3972687at2759"/>
<feature type="compositionally biased region" description="Polar residues" evidence="2">
    <location>
        <begin position="67"/>
        <end position="92"/>
    </location>
</feature>
<dbReference type="GO" id="GO:0005634">
    <property type="term" value="C:nucleus"/>
    <property type="evidence" value="ECO:0007669"/>
    <property type="project" value="TreeGrafter"/>
</dbReference>
<accession>A0A1B7TIW0</accession>
<feature type="domain" description="ORC1/DEAH AAA+ ATPase" evidence="3">
    <location>
        <begin position="360"/>
        <end position="496"/>
    </location>
</feature>
<dbReference type="EMBL" id="LXPE01000002">
    <property type="protein sequence ID" value="OBA28692.1"/>
    <property type="molecule type" value="Genomic_DNA"/>
</dbReference>
<dbReference type="GO" id="GO:0016887">
    <property type="term" value="F:ATP hydrolysis activity"/>
    <property type="evidence" value="ECO:0007669"/>
    <property type="project" value="InterPro"/>
</dbReference>
<dbReference type="PANTHER" id="PTHR10763">
    <property type="entry name" value="CELL DIVISION CONTROL PROTEIN 6-RELATED"/>
    <property type="match status" value="1"/>
</dbReference>
<feature type="region of interest" description="Disordered" evidence="2">
    <location>
        <begin position="17"/>
        <end position="92"/>
    </location>
</feature>
<evidence type="ECO:0000256" key="2">
    <source>
        <dbReference type="SAM" id="MobiDB-lite"/>
    </source>
</evidence>